<evidence type="ECO:0000313" key="2">
    <source>
        <dbReference type="EMBL" id="GAA0502844.1"/>
    </source>
</evidence>
<dbReference type="PANTHER" id="PTHR42928:SF5">
    <property type="entry name" value="BLR1237 PROTEIN"/>
    <property type="match status" value="1"/>
</dbReference>
<protein>
    <submittedName>
        <fullName evidence="2">Tripartite tricarboxylate transporter substrate binding protein</fullName>
    </submittedName>
</protein>
<evidence type="ECO:0000313" key="3">
    <source>
        <dbReference type="Proteomes" id="UP001501706"/>
    </source>
</evidence>
<dbReference type="Pfam" id="PF03401">
    <property type="entry name" value="TctC"/>
    <property type="match status" value="1"/>
</dbReference>
<dbReference type="EMBL" id="BAAAEN010000006">
    <property type="protein sequence ID" value="GAA0502844.1"/>
    <property type="molecule type" value="Genomic_DNA"/>
</dbReference>
<dbReference type="PIRSF" id="PIRSF017082">
    <property type="entry name" value="YflP"/>
    <property type="match status" value="1"/>
</dbReference>
<comment type="similarity">
    <text evidence="1">Belongs to the UPF0065 (bug) family.</text>
</comment>
<dbReference type="SUPFAM" id="SSF53850">
    <property type="entry name" value="Periplasmic binding protein-like II"/>
    <property type="match status" value="1"/>
</dbReference>
<evidence type="ECO:0000256" key="1">
    <source>
        <dbReference type="ARBA" id="ARBA00006987"/>
    </source>
</evidence>
<organism evidence="2 3">
    <name type="scientific">Pigmentiphaga daeguensis</name>
    <dbReference type="NCBI Taxonomy" id="414049"/>
    <lineage>
        <taxon>Bacteria</taxon>
        <taxon>Pseudomonadati</taxon>
        <taxon>Pseudomonadota</taxon>
        <taxon>Betaproteobacteria</taxon>
        <taxon>Burkholderiales</taxon>
        <taxon>Alcaligenaceae</taxon>
        <taxon>Pigmentiphaga</taxon>
    </lineage>
</organism>
<dbReference type="InterPro" id="IPR005064">
    <property type="entry name" value="BUG"/>
</dbReference>
<comment type="caution">
    <text evidence="2">The sequence shown here is derived from an EMBL/GenBank/DDBJ whole genome shotgun (WGS) entry which is preliminary data.</text>
</comment>
<gene>
    <name evidence="2" type="ORF">GCM10009097_19590</name>
</gene>
<dbReference type="PANTHER" id="PTHR42928">
    <property type="entry name" value="TRICARBOXYLATE-BINDING PROTEIN"/>
    <property type="match status" value="1"/>
</dbReference>
<dbReference type="InterPro" id="IPR006311">
    <property type="entry name" value="TAT_signal"/>
</dbReference>
<dbReference type="Gene3D" id="3.40.190.10">
    <property type="entry name" value="Periplasmic binding protein-like II"/>
    <property type="match status" value="1"/>
</dbReference>
<dbReference type="Proteomes" id="UP001501706">
    <property type="component" value="Unassembled WGS sequence"/>
</dbReference>
<dbReference type="PROSITE" id="PS51318">
    <property type="entry name" value="TAT"/>
    <property type="match status" value="1"/>
</dbReference>
<sequence>MDGKRKDGMRPGRRAGLRAGAGLAACWLAGGGLLPRPALAQGFPARPVTLVVPFPPGGGVDPIARLLSEKLGKAWGQPVVVSNRPGGGSSIGTGIVARAEPDGYTLLVTANTFAMAPHVLPRNLGYSFDVQRDFTPIAMISSTPMLLLAHPGLGVKNARELAELARTGPPLAYATSGNGSPMHIAGELFNRAAGLSLLHSPYRGVGPALDDALGGQVKLIYLGYGGAKPYIETGRLVPLAVVDQRRSRLIPDLPTMAEQGFPGVFVDIWFGVYGPAGMAPALADRLNARINAALREPDAVEHFKQRGELVVGGPRDVLAKATRDDYERYGEIVKRFKIQAD</sequence>
<dbReference type="RefSeq" id="WP_343927445.1">
    <property type="nucleotide sequence ID" value="NZ_BAAAEN010000006.1"/>
</dbReference>
<dbReference type="InterPro" id="IPR042100">
    <property type="entry name" value="Bug_dom1"/>
</dbReference>
<name>A0ABN1BQL2_9BURK</name>
<accession>A0ABN1BQL2</accession>
<keyword evidence="3" id="KW-1185">Reference proteome</keyword>
<proteinExistence type="inferred from homology"/>
<reference evidence="2 3" key="1">
    <citation type="journal article" date="2019" name="Int. J. Syst. Evol. Microbiol.">
        <title>The Global Catalogue of Microorganisms (GCM) 10K type strain sequencing project: providing services to taxonomists for standard genome sequencing and annotation.</title>
        <authorList>
            <consortium name="The Broad Institute Genomics Platform"/>
            <consortium name="The Broad Institute Genome Sequencing Center for Infectious Disease"/>
            <person name="Wu L."/>
            <person name="Ma J."/>
        </authorList>
    </citation>
    <scope>NUCLEOTIDE SEQUENCE [LARGE SCALE GENOMIC DNA]</scope>
    <source>
        <strain evidence="2 3">JCM 14330</strain>
    </source>
</reference>
<dbReference type="Gene3D" id="3.40.190.150">
    <property type="entry name" value="Bordetella uptake gene, domain 1"/>
    <property type="match status" value="1"/>
</dbReference>